<dbReference type="RefSeq" id="WP_096054854.1">
    <property type="nucleotide sequence ID" value="NZ_CP023344.1"/>
</dbReference>
<dbReference type="EMBL" id="CP023344">
    <property type="protein sequence ID" value="ATC63222.1"/>
    <property type="molecule type" value="Genomic_DNA"/>
</dbReference>
<accession>A0A290QH75</accession>
<gene>
    <name evidence="1" type="ORF">CMV30_04225</name>
</gene>
<evidence type="ECO:0000313" key="2">
    <source>
        <dbReference type="Proteomes" id="UP000217265"/>
    </source>
</evidence>
<dbReference type="Proteomes" id="UP000217265">
    <property type="component" value="Chromosome"/>
</dbReference>
<name>A0A290QH75_9BACT</name>
<keyword evidence="2" id="KW-1185">Reference proteome</keyword>
<dbReference type="InterPro" id="IPR002808">
    <property type="entry name" value="AdoCbi_amidolase"/>
</dbReference>
<dbReference type="Pfam" id="PF01955">
    <property type="entry name" value="CbiZ"/>
    <property type="match status" value="1"/>
</dbReference>
<evidence type="ECO:0008006" key="3">
    <source>
        <dbReference type="Google" id="ProtNLM"/>
    </source>
</evidence>
<sequence>MSEFFSDVPVFESSFAAVTRRGRHVVVALREPALVMSTCAWNGGTRSDVRFLVNHQSCEGAKDQARADLINGLGPVGYQAHVCAELGLKPEETAVMGTAANMQYLGVATRTWADLSVTAIVTAGVSGNAGSAGDPAHYDEVNGAWVKTSEKAETCELRRDGSDVALKPAGVAHGTINTLLLFSSPLNATALARAVVTMTEAKTSALLELAIGSKYSTRLATGTGTDQYALATPQSGATLRTWTGQHTKAGKLIGDAVRAATLEALRWQNGLEASYTRSIFHALGRFGVKEAVLKELIAKRFSSDEFELFVANWQAVIHEPQVSAAAYAIAAVLDRVQFGTLGSSVAHEALLNQAALLAVGLAAKAEAFAEVRGALATKAFFSRRGEGREGAEAWVASRVVTEIVAAAMVAGWRLKWRRVDGVMSPKHGDGDATYLGGRG</sequence>
<protein>
    <recommendedName>
        <fullName evidence="3">Adenosylcobinamide amidohydrolase</fullName>
    </recommendedName>
</protein>
<reference evidence="1 2" key="1">
    <citation type="submission" date="2017-09" db="EMBL/GenBank/DDBJ databases">
        <title>Complete genome sequence of Verrucomicrobial strain HZ-65, isolated from freshwater.</title>
        <authorList>
            <person name="Choi A."/>
        </authorList>
    </citation>
    <scope>NUCLEOTIDE SEQUENCE [LARGE SCALE GENOMIC DNA]</scope>
    <source>
        <strain evidence="1 2">HZ-65</strain>
    </source>
</reference>
<dbReference type="InterPro" id="IPR052209">
    <property type="entry name" value="CbiZ"/>
</dbReference>
<dbReference type="PANTHER" id="PTHR35336">
    <property type="entry name" value="ADENOSYLCOBINAMIDE AMIDOHYDROLASE"/>
    <property type="match status" value="1"/>
</dbReference>
<proteinExistence type="predicted"/>
<evidence type="ECO:0000313" key="1">
    <source>
        <dbReference type="EMBL" id="ATC63222.1"/>
    </source>
</evidence>
<dbReference type="AlphaFoldDB" id="A0A290QH75"/>
<organism evidence="1 2">
    <name type="scientific">Nibricoccus aquaticus</name>
    <dbReference type="NCBI Taxonomy" id="2576891"/>
    <lineage>
        <taxon>Bacteria</taxon>
        <taxon>Pseudomonadati</taxon>
        <taxon>Verrucomicrobiota</taxon>
        <taxon>Opitutia</taxon>
        <taxon>Opitutales</taxon>
        <taxon>Opitutaceae</taxon>
        <taxon>Nibricoccus</taxon>
    </lineage>
</organism>
<dbReference type="KEGG" id="vbh:CMV30_04225"/>
<dbReference type="OrthoDB" id="9767827at2"/>
<dbReference type="PANTHER" id="PTHR35336:SF5">
    <property type="entry name" value="ADENOSYLCOBINAMIDE AMIDOHYDROLASE"/>
    <property type="match status" value="1"/>
</dbReference>